<sequence>MFSLLRLPSRSLLLMMRLSFLPLLSLGSLLAGPAQFRLSGGYSAYGALALPNGQTEDKDAFLDRLVANMTVADLVLQLHLMFADDIVGPQSDNAYYNITMQLAPGSPIGAMHDWYPMNKSDYNGVQRLNLQRADLKVPLMQFGECLHGVGSFKQSLFPQSIGLSASFDTDLVHRVGRAIGAEARSIGIHACYAPVLDLGQDPRWGRVQEAWGEDKVLTSHMGVAYASGLSKNGSWADDDAVIPVMKHFAAHGAPQSGLNTAPFMGHGNRQLLQELLTPFKAAVQLGGARGVMMAYSEFDDIPAPVNPTLYGALKDWGFRGIVIADDTGMKQLQTQHRVASSPADAIRQWFEAGGKIQFYDYPLETYLNATEDLIRNGSLKRETIQSHVRDILEVKWDLGLFDDPYIPDVVDPPALVAQHRPLTLEAARKSIVLVKNDNATLPIDLAQGSVQKIALLGPFADTLNYGDYSGQWAQEPAQAATTIRQALLRHIRDAPNASVELVSAWGANSFDYNAQYVVPPYLLSSSNGTAGGLLATYYADTEFEQPLVRRLEVPALDWGLYPPPGLPSNNFSAVWEGRLRSPVDDDVDGWIGLAVGPNTTARLFVDGQLVAAQQFGPDGNIMSNIMPYAYVQANATLPPQGGAPFTLRSGATYRLRIEFQAFNTYKKTANVNSLNSQLALFWNLVGRSADPAEQATRLARDANLVILALGANWNSDGENGDRSTLGLPAQQESLARAAFALGKPVVLVLQGGRPFAIPSWYERSAAVLDAFFPGPAGGQAIADALVGAFSPGGRLPLSVPRHVGQLPVFYNFKPTAHAAQYVDMEPYPVFPFGHGLSYTTFETSGFGAAVSKAQGSGGVGGGGGSVSRFSSGDTITFSVDVRNNGTSAGSYVAQVYLLGRVSTLVQPVKQLVGFLRVYLDAGARETLTIDLEVDRYLPILNRSYEWELEKGEYTFALLENGGVDAATHVNVTLQHG</sequence>
<dbReference type="PROSITE" id="PS51820">
    <property type="entry name" value="PA14"/>
    <property type="match status" value="1"/>
</dbReference>
<evidence type="ECO:0000256" key="9">
    <source>
        <dbReference type="ARBA" id="ARBA00023326"/>
    </source>
</evidence>
<dbReference type="Gene3D" id="3.40.50.1700">
    <property type="entry name" value="Glycoside hydrolase family 3 C-terminal domain"/>
    <property type="match status" value="2"/>
</dbReference>
<dbReference type="SUPFAM" id="SSF52279">
    <property type="entry name" value="Beta-D-glucan exohydrolase, C-terminal domain"/>
    <property type="match status" value="1"/>
</dbReference>
<dbReference type="InterPro" id="IPR017853">
    <property type="entry name" value="GH"/>
</dbReference>
<comment type="caution">
    <text evidence="14">The sequence shown here is derived from an EMBL/GenBank/DDBJ whole genome shotgun (WGS) entry which is preliminary data.</text>
</comment>
<organism evidence="14 15">
    <name type="scientific">Phialemonium thermophilum</name>
    <dbReference type="NCBI Taxonomy" id="223376"/>
    <lineage>
        <taxon>Eukaryota</taxon>
        <taxon>Fungi</taxon>
        <taxon>Dikarya</taxon>
        <taxon>Ascomycota</taxon>
        <taxon>Pezizomycotina</taxon>
        <taxon>Sordariomycetes</taxon>
        <taxon>Sordariomycetidae</taxon>
        <taxon>Cephalothecales</taxon>
        <taxon>Cephalothecaceae</taxon>
        <taxon>Phialemonium</taxon>
    </lineage>
</organism>
<keyword evidence="5" id="KW-0378">Hydrolase</keyword>
<dbReference type="PANTHER" id="PTHR42721">
    <property type="entry name" value="SUGAR HYDROLASE-RELATED"/>
    <property type="match status" value="1"/>
</dbReference>
<evidence type="ECO:0000256" key="5">
    <source>
        <dbReference type="ARBA" id="ARBA00022801"/>
    </source>
</evidence>
<comment type="catalytic activity">
    <reaction evidence="10">
        <text>Hydrolysis of (1-&gt;4)-beta-D-xylans, to remove successive D-xylose residues from the non-reducing termini.</text>
        <dbReference type="EC" id="3.2.1.37"/>
    </reaction>
</comment>
<evidence type="ECO:0000256" key="12">
    <source>
        <dbReference type="SAM" id="SignalP"/>
    </source>
</evidence>
<dbReference type="Pfam" id="PF00933">
    <property type="entry name" value="Glyco_hydro_3"/>
    <property type="match status" value="1"/>
</dbReference>
<evidence type="ECO:0000256" key="4">
    <source>
        <dbReference type="ARBA" id="ARBA00022729"/>
    </source>
</evidence>
<protein>
    <recommendedName>
        <fullName evidence="11">xylan 1,4-beta-xylosidase</fullName>
        <ecNumber evidence="11">3.2.1.37</ecNumber>
    </recommendedName>
</protein>
<evidence type="ECO:0000256" key="7">
    <source>
        <dbReference type="ARBA" id="ARBA00023277"/>
    </source>
</evidence>
<dbReference type="SUPFAM" id="SSF51445">
    <property type="entry name" value="(Trans)glycosidases"/>
    <property type="match status" value="1"/>
</dbReference>
<dbReference type="InterPro" id="IPR036962">
    <property type="entry name" value="Glyco_hydro_3_N_sf"/>
</dbReference>
<dbReference type="Pfam" id="PF01915">
    <property type="entry name" value="Glyco_hydro_3_C"/>
    <property type="match status" value="1"/>
</dbReference>
<dbReference type="Proteomes" id="UP001586593">
    <property type="component" value="Unassembled WGS sequence"/>
</dbReference>
<dbReference type="Gene3D" id="3.20.20.300">
    <property type="entry name" value="Glycoside hydrolase, family 3, N-terminal domain"/>
    <property type="match status" value="1"/>
</dbReference>
<dbReference type="PRINTS" id="PR00133">
    <property type="entry name" value="GLHYDRLASE3"/>
</dbReference>
<dbReference type="InterPro" id="IPR044993">
    <property type="entry name" value="BXL"/>
</dbReference>
<feature type="chain" id="PRO_5045325557" description="xylan 1,4-beta-xylosidase" evidence="12">
    <location>
        <begin position="28"/>
        <end position="976"/>
    </location>
</feature>
<evidence type="ECO:0000256" key="1">
    <source>
        <dbReference type="ARBA" id="ARBA00004851"/>
    </source>
</evidence>
<feature type="domain" description="PA14" evidence="13">
    <location>
        <begin position="528"/>
        <end position="696"/>
    </location>
</feature>
<evidence type="ECO:0000259" key="13">
    <source>
        <dbReference type="PROSITE" id="PS51820"/>
    </source>
</evidence>
<keyword evidence="7" id="KW-0119">Carbohydrate metabolism</keyword>
<feature type="signal peptide" evidence="12">
    <location>
        <begin position="1"/>
        <end position="27"/>
    </location>
</feature>
<dbReference type="InterPro" id="IPR001764">
    <property type="entry name" value="Glyco_hydro_3_N"/>
</dbReference>
<dbReference type="EMBL" id="JAZHXJ010001203">
    <property type="protein sequence ID" value="KAL1845200.1"/>
    <property type="molecule type" value="Genomic_DNA"/>
</dbReference>
<dbReference type="Pfam" id="PF14310">
    <property type="entry name" value="Fn3-like"/>
    <property type="match status" value="1"/>
</dbReference>
<keyword evidence="3" id="KW-0858">Xylan degradation</keyword>
<dbReference type="EC" id="3.2.1.37" evidence="11"/>
<evidence type="ECO:0000256" key="3">
    <source>
        <dbReference type="ARBA" id="ARBA00022651"/>
    </source>
</evidence>
<evidence type="ECO:0000256" key="10">
    <source>
        <dbReference type="ARBA" id="ARBA00024574"/>
    </source>
</evidence>
<dbReference type="PANTHER" id="PTHR42721:SF3">
    <property type="entry name" value="BETA-D-XYLOSIDASE 5-RELATED"/>
    <property type="match status" value="1"/>
</dbReference>
<dbReference type="InterPro" id="IPR011658">
    <property type="entry name" value="PA14_dom"/>
</dbReference>
<reference evidence="14 15" key="1">
    <citation type="journal article" date="2024" name="Commun. Biol.">
        <title>Comparative genomic analysis of thermophilic fungi reveals convergent evolutionary adaptations and gene losses.</title>
        <authorList>
            <person name="Steindorff A.S."/>
            <person name="Aguilar-Pontes M.V."/>
            <person name="Robinson A.J."/>
            <person name="Andreopoulos B."/>
            <person name="LaButti K."/>
            <person name="Kuo A."/>
            <person name="Mondo S."/>
            <person name="Riley R."/>
            <person name="Otillar R."/>
            <person name="Haridas S."/>
            <person name="Lipzen A."/>
            <person name="Grimwood J."/>
            <person name="Schmutz J."/>
            <person name="Clum A."/>
            <person name="Reid I.D."/>
            <person name="Moisan M.C."/>
            <person name="Butler G."/>
            <person name="Nguyen T.T.M."/>
            <person name="Dewar K."/>
            <person name="Conant G."/>
            <person name="Drula E."/>
            <person name="Henrissat B."/>
            <person name="Hansel C."/>
            <person name="Singer S."/>
            <person name="Hutchinson M.I."/>
            <person name="de Vries R.P."/>
            <person name="Natvig D.O."/>
            <person name="Powell A.J."/>
            <person name="Tsang A."/>
            <person name="Grigoriev I.V."/>
        </authorList>
    </citation>
    <scope>NUCLEOTIDE SEQUENCE [LARGE SCALE GENOMIC DNA]</scope>
    <source>
        <strain evidence="14 15">ATCC 24622</strain>
    </source>
</reference>
<evidence type="ECO:0000256" key="6">
    <source>
        <dbReference type="ARBA" id="ARBA00023180"/>
    </source>
</evidence>
<dbReference type="InterPro" id="IPR037524">
    <property type="entry name" value="PA14/GLEYA"/>
</dbReference>
<dbReference type="InterPro" id="IPR013783">
    <property type="entry name" value="Ig-like_fold"/>
</dbReference>
<keyword evidence="4 12" id="KW-0732">Signal</keyword>
<dbReference type="InterPro" id="IPR002772">
    <property type="entry name" value="Glyco_hydro_3_C"/>
</dbReference>
<keyword evidence="9" id="KW-0624">Polysaccharide degradation</keyword>
<dbReference type="SMART" id="SM01217">
    <property type="entry name" value="Fn3_like"/>
    <property type="match status" value="1"/>
</dbReference>
<comment type="similarity">
    <text evidence="2">Belongs to the glycosyl hydrolase 3 family.</text>
</comment>
<gene>
    <name evidence="14" type="ORF">VTK73DRAFT_932</name>
</gene>
<evidence type="ECO:0000313" key="14">
    <source>
        <dbReference type="EMBL" id="KAL1845200.1"/>
    </source>
</evidence>
<evidence type="ECO:0000256" key="11">
    <source>
        <dbReference type="ARBA" id="ARBA00026107"/>
    </source>
</evidence>
<evidence type="ECO:0000313" key="15">
    <source>
        <dbReference type="Proteomes" id="UP001586593"/>
    </source>
</evidence>
<dbReference type="Gene3D" id="2.60.40.10">
    <property type="entry name" value="Immunoglobulins"/>
    <property type="match status" value="1"/>
</dbReference>
<dbReference type="InterPro" id="IPR026891">
    <property type="entry name" value="Fn3-like"/>
</dbReference>
<comment type="pathway">
    <text evidence="1">Glycan degradation; xylan degradation.</text>
</comment>
<keyword evidence="6" id="KW-0325">Glycoprotein</keyword>
<keyword evidence="8" id="KW-0326">Glycosidase</keyword>
<dbReference type="InterPro" id="IPR036881">
    <property type="entry name" value="Glyco_hydro_3_C_sf"/>
</dbReference>
<proteinExistence type="inferred from homology"/>
<evidence type="ECO:0000256" key="8">
    <source>
        <dbReference type="ARBA" id="ARBA00023295"/>
    </source>
</evidence>
<dbReference type="SUPFAM" id="SSF56988">
    <property type="entry name" value="Anthrax protective antigen"/>
    <property type="match status" value="1"/>
</dbReference>
<name>A0ABR3VU55_9PEZI</name>
<accession>A0ABR3VU55</accession>
<dbReference type="Pfam" id="PF07691">
    <property type="entry name" value="PA14"/>
    <property type="match status" value="1"/>
</dbReference>
<keyword evidence="15" id="KW-1185">Reference proteome</keyword>
<evidence type="ECO:0000256" key="2">
    <source>
        <dbReference type="ARBA" id="ARBA00005336"/>
    </source>
</evidence>